<proteinExistence type="predicted"/>
<dbReference type="EMBL" id="JABFDY010000003">
    <property type="protein sequence ID" value="KAF7709977.1"/>
    <property type="molecule type" value="Genomic_DNA"/>
</dbReference>
<dbReference type="AlphaFoldDB" id="A0A8T0BWX0"/>
<gene>
    <name evidence="2" type="ORF">HF521_016827</name>
</gene>
<evidence type="ECO:0000313" key="3">
    <source>
        <dbReference type="Proteomes" id="UP000606274"/>
    </source>
</evidence>
<comment type="caution">
    <text evidence="2">The sequence shown here is derived from an EMBL/GenBank/DDBJ whole genome shotgun (WGS) entry which is preliminary data.</text>
</comment>
<evidence type="ECO:0000313" key="2">
    <source>
        <dbReference type="EMBL" id="KAF7709977.1"/>
    </source>
</evidence>
<accession>A0A8T0BWX0</accession>
<reference evidence="2" key="1">
    <citation type="submission" date="2020-08" db="EMBL/GenBank/DDBJ databases">
        <title>Chromosome-level assembly of Southern catfish (Silurus meridionalis) provides insights into visual adaptation to the nocturnal and benthic lifestyles.</title>
        <authorList>
            <person name="Zhang Y."/>
            <person name="Wang D."/>
            <person name="Peng Z."/>
        </authorList>
    </citation>
    <scope>NUCLEOTIDE SEQUENCE</scope>
    <source>
        <strain evidence="2">SWU-2019-XX</strain>
        <tissue evidence="2">Muscle</tissue>
    </source>
</reference>
<dbReference type="Proteomes" id="UP000606274">
    <property type="component" value="Unassembled WGS sequence"/>
</dbReference>
<feature type="region of interest" description="Disordered" evidence="1">
    <location>
        <begin position="38"/>
        <end position="58"/>
    </location>
</feature>
<sequence length="144" mass="16332">MRRPLIILYRHRQTSTHHPLPPQTRRPLIVLYRHRRDVHSSSSTATDETSTHRPLPPQTRRPLIVLYRRRRDVHSSRHAASFCQPGGVTSLHGQAARGVLRSLGAELSALGSSGRNGAVLEVLSGTELAWRTWRGTELAWRPWS</sequence>
<protein>
    <submittedName>
        <fullName evidence="2">Uncharacterized protein</fullName>
    </submittedName>
</protein>
<name>A0A8T0BWX0_SILME</name>
<keyword evidence="3" id="KW-1185">Reference proteome</keyword>
<organism evidence="2 3">
    <name type="scientific">Silurus meridionalis</name>
    <name type="common">Southern catfish</name>
    <name type="synonym">Silurus soldatovi meridionalis</name>
    <dbReference type="NCBI Taxonomy" id="175797"/>
    <lineage>
        <taxon>Eukaryota</taxon>
        <taxon>Metazoa</taxon>
        <taxon>Chordata</taxon>
        <taxon>Craniata</taxon>
        <taxon>Vertebrata</taxon>
        <taxon>Euteleostomi</taxon>
        <taxon>Actinopterygii</taxon>
        <taxon>Neopterygii</taxon>
        <taxon>Teleostei</taxon>
        <taxon>Ostariophysi</taxon>
        <taxon>Siluriformes</taxon>
        <taxon>Siluridae</taxon>
        <taxon>Silurus</taxon>
    </lineage>
</organism>
<evidence type="ECO:0000256" key="1">
    <source>
        <dbReference type="SAM" id="MobiDB-lite"/>
    </source>
</evidence>